<reference evidence="9" key="1">
    <citation type="submission" date="2015-11" db="EMBL/GenBank/DDBJ databases">
        <title>Identification of a MYB-bHLH-WD40 transcription complex in Norway spruce.</title>
        <authorList>
            <person name="Nemesio-Gorriz M."/>
            <person name="Blair P.B."/>
            <person name="Mukhtar S.M."/>
            <person name="Elfstrand M."/>
        </authorList>
    </citation>
    <scope>NUCLEOTIDE SEQUENCE</scope>
</reference>
<evidence type="ECO:0000256" key="6">
    <source>
        <dbReference type="ARBA" id="ARBA00023242"/>
    </source>
</evidence>
<dbReference type="FunFam" id="1.10.10.60:FF:000121">
    <property type="entry name" value="Myb transcription factor"/>
    <property type="match status" value="1"/>
</dbReference>
<comment type="subcellular location">
    <subcellularLocation>
        <location evidence="1">Nucleus</location>
    </subcellularLocation>
</comment>
<sequence length="358" mass="40091">MGRAPCCSKVGLNRGRWTAEEDEILTKYIQTHGEGSWRSLPQNAGLLRCGKSCRLRWINYLRSDVKRGNICKEEEELIIRLHTLLGNRWSLIAGRMPGRTDNEIENYWNTHLSRKLANRGIDTATHKPLGEAAEIFIQAKPSIITNVRNTSLNDIKPVRCSNIEASMVCSIDSALKKISKKSSKKRSVWKEKQMPFEEQIPSGQSSSCESSCSGNLSSPDLLMAACCNPPSCDQVKKLSFEKTPCQDRSTDHVLYREIKEEDCNSDDPVNSSKLWEESFNSINILNSDMENMMFGYLETEVELFGCLADPPMPAPNADEGNMEALSSDADYNTEDELWSTFLSNSEKTTLPSPSSLSA</sequence>
<dbReference type="CDD" id="cd00167">
    <property type="entry name" value="SANT"/>
    <property type="match status" value="2"/>
</dbReference>
<dbReference type="EMBL" id="KU131223">
    <property type="protein sequence ID" value="ANB66417.1"/>
    <property type="molecule type" value="mRNA"/>
</dbReference>
<feature type="domain" description="HTH myb-type" evidence="8">
    <location>
        <begin position="62"/>
        <end position="116"/>
    </location>
</feature>
<dbReference type="InterPro" id="IPR001005">
    <property type="entry name" value="SANT/Myb"/>
</dbReference>
<dbReference type="GO" id="GO:0005634">
    <property type="term" value="C:nucleus"/>
    <property type="evidence" value="ECO:0007669"/>
    <property type="project" value="UniProtKB-SubCell"/>
</dbReference>
<dbReference type="FunFam" id="1.10.10.60:FF:000394">
    <property type="entry name" value="MYB transcription factor"/>
    <property type="match status" value="1"/>
</dbReference>
<evidence type="ECO:0000259" key="7">
    <source>
        <dbReference type="PROSITE" id="PS50090"/>
    </source>
</evidence>
<dbReference type="InterPro" id="IPR009057">
    <property type="entry name" value="Homeodomain-like_sf"/>
</dbReference>
<feature type="domain" description="Myb-like" evidence="7">
    <location>
        <begin position="9"/>
        <end position="61"/>
    </location>
</feature>
<dbReference type="InterPro" id="IPR015495">
    <property type="entry name" value="Myb_TF_plants"/>
</dbReference>
<feature type="domain" description="HTH myb-type" evidence="8">
    <location>
        <begin position="9"/>
        <end position="61"/>
    </location>
</feature>
<evidence type="ECO:0000259" key="8">
    <source>
        <dbReference type="PROSITE" id="PS51294"/>
    </source>
</evidence>
<dbReference type="SUPFAM" id="SSF46689">
    <property type="entry name" value="Homeodomain-like"/>
    <property type="match status" value="1"/>
</dbReference>
<keyword evidence="6" id="KW-0539">Nucleus</keyword>
<dbReference type="Pfam" id="PF00249">
    <property type="entry name" value="Myb_DNA-binding"/>
    <property type="match status" value="2"/>
</dbReference>
<keyword evidence="2" id="KW-0677">Repeat</keyword>
<dbReference type="PANTHER" id="PTHR47999">
    <property type="entry name" value="TRANSCRIPTION FACTOR MYB8-RELATED-RELATED"/>
    <property type="match status" value="1"/>
</dbReference>
<keyword evidence="5" id="KW-0804">Transcription</keyword>
<evidence type="ECO:0000256" key="2">
    <source>
        <dbReference type="ARBA" id="ARBA00022737"/>
    </source>
</evidence>
<organism evidence="9">
    <name type="scientific">Picea abies</name>
    <name type="common">Norway spruce</name>
    <name type="synonym">Picea excelsa</name>
    <dbReference type="NCBI Taxonomy" id="3329"/>
    <lineage>
        <taxon>Eukaryota</taxon>
        <taxon>Viridiplantae</taxon>
        <taxon>Streptophyta</taxon>
        <taxon>Embryophyta</taxon>
        <taxon>Tracheophyta</taxon>
        <taxon>Spermatophyta</taxon>
        <taxon>Pinopsida</taxon>
        <taxon>Pinidae</taxon>
        <taxon>Conifers I</taxon>
        <taxon>Pinales</taxon>
        <taxon>Pinaceae</taxon>
        <taxon>Picea</taxon>
    </lineage>
</organism>
<dbReference type="PROSITE" id="PS50090">
    <property type="entry name" value="MYB_LIKE"/>
    <property type="match status" value="2"/>
</dbReference>
<evidence type="ECO:0000256" key="3">
    <source>
        <dbReference type="ARBA" id="ARBA00023015"/>
    </source>
</evidence>
<feature type="domain" description="Myb-like" evidence="7">
    <location>
        <begin position="62"/>
        <end position="112"/>
    </location>
</feature>
<dbReference type="InterPro" id="IPR017930">
    <property type="entry name" value="Myb_dom"/>
</dbReference>
<accession>A0A167V929</accession>
<dbReference type="Gene3D" id="1.10.10.60">
    <property type="entry name" value="Homeodomain-like"/>
    <property type="match status" value="2"/>
</dbReference>
<evidence type="ECO:0000256" key="4">
    <source>
        <dbReference type="ARBA" id="ARBA00023125"/>
    </source>
</evidence>
<keyword evidence="4" id="KW-0238">DNA-binding</keyword>
<name>A0A167V929_PICAB</name>
<dbReference type="SMART" id="SM00717">
    <property type="entry name" value="SANT"/>
    <property type="match status" value="2"/>
</dbReference>
<evidence type="ECO:0000256" key="5">
    <source>
        <dbReference type="ARBA" id="ARBA00023163"/>
    </source>
</evidence>
<dbReference type="AlphaFoldDB" id="A0A167V929"/>
<evidence type="ECO:0000313" key="9">
    <source>
        <dbReference type="EMBL" id="ANB66417.1"/>
    </source>
</evidence>
<proteinExistence type="evidence at transcript level"/>
<keyword evidence="3" id="KW-0805">Transcription regulation</keyword>
<protein>
    <submittedName>
        <fullName evidence="9">Transcription factor MYB34</fullName>
    </submittedName>
</protein>
<dbReference type="PANTHER" id="PTHR47999:SF96">
    <property type="entry name" value="TRANSCRIPTION REPRESSOR MYB6-LIKE"/>
    <property type="match status" value="1"/>
</dbReference>
<dbReference type="PROSITE" id="PS51294">
    <property type="entry name" value="HTH_MYB"/>
    <property type="match status" value="2"/>
</dbReference>
<evidence type="ECO:0000256" key="1">
    <source>
        <dbReference type="ARBA" id="ARBA00004123"/>
    </source>
</evidence>
<dbReference type="GO" id="GO:0000976">
    <property type="term" value="F:transcription cis-regulatory region binding"/>
    <property type="evidence" value="ECO:0007669"/>
    <property type="project" value="UniProtKB-ARBA"/>
</dbReference>